<evidence type="ECO:0000256" key="9">
    <source>
        <dbReference type="ARBA" id="ARBA00024867"/>
    </source>
</evidence>
<evidence type="ECO:0000256" key="4">
    <source>
        <dbReference type="ARBA" id="ARBA00022553"/>
    </source>
</evidence>
<dbReference type="PROSITE" id="PS50110">
    <property type="entry name" value="RESPONSE_REGULATORY"/>
    <property type="match status" value="1"/>
</dbReference>
<evidence type="ECO:0000256" key="7">
    <source>
        <dbReference type="ARBA" id="ARBA00023125"/>
    </source>
</evidence>
<dbReference type="Gene3D" id="3.40.50.2300">
    <property type="match status" value="1"/>
</dbReference>
<keyword evidence="7" id="KW-0238">DNA-binding</keyword>
<feature type="domain" description="Response regulatory" evidence="12">
    <location>
        <begin position="3"/>
        <end position="120"/>
    </location>
</feature>
<evidence type="ECO:0000256" key="6">
    <source>
        <dbReference type="ARBA" id="ARBA00023015"/>
    </source>
</evidence>
<evidence type="ECO:0000313" key="13">
    <source>
        <dbReference type="EMBL" id="GFP78457.1"/>
    </source>
</evidence>
<keyword evidence="3" id="KW-0963">Cytoplasm</keyword>
<dbReference type="PROSITE" id="PS00041">
    <property type="entry name" value="HTH_ARAC_FAMILY_1"/>
    <property type="match status" value="1"/>
</dbReference>
<protein>
    <recommendedName>
        <fullName evidence="2">Stage 0 sporulation protein A homolog</fullName>
    </recommendedName>
</protein>
<dbReference type="PANTHER" id="PTHR42713">
    <property type="entry name" value="HISTIDINE KINASE-RELATED"/>
    <property type="match status" value="1"/>
</dbReference>
<dbReference type="PANTHER" id="PTHR42713:SF3">
    <property type="entry name" value="TRANSCRIPTIONAL REGULATORY PROTEIN HPTR"/>
    <property type="match status" value="1"/>
</dbReference>
<dbReference type="GO" id="GO:0003700">
    <property type="term" value="F:DNA-binding transcription factor activity"/>
    <property type="evidence" value="ECO:0007669"/>
    <property type="project" value="InterPro"/>
</dbReference>
<dbReference type="InterPro" id="IPR018060">
    <property type="entry name" value="HTH_AraC"/>
</dbReference>
<gene>
    <name evidence="13" type="ORF">bsdtw1_04682</name>
</gene>
<dbReference type="InterPro" id="IPR020449">
    <property type="entry name" value="Tscrpt_reg_AraC-type_HTH"/>
</dbReference>
<feature type="domain" description="HTH araC/xylS-type" evidence="11">
    <location>
        <begin position="319"/>
        <end position="417"/>
    </location>
</feature>
<dbReference type="SUPFAM" id="SSF52172">
    <property type="entry name" value="CheY-like"/>
    <property type="match status" value="1"/>
</dbReference>
<dbReference type="CDD" id="cd17536">
    <property type="entry name" value="REC_YesN-like"/>
    <property type="match status" value="1"/>
</dbReference>
<proteinExistence type="predicted"/>
<dbReference type="SMART" id="SM00342">
    <property type="entry name" value="HTH_ARAC"/>
    <property type="match status" value="1"/>
</dbReference>
<evidence type="ECO:0000256" key="1">
    <source>
        <dbReference type="ARBA" id="ARBA00004496"/>
    </source>
</evidence>
<dbReference type="SMART" id="SM00448">
    <property type="entry name" value="REC"/>
    <property type="match status" value="1"/>
</dbReference>
<dbReference type="GO" id="GO:0000160">
    <property type="term" value="P:phosphorelay signal transduction system"/>
    <property type="evidence" value="ECO:0007669"/>
    <property type="project" value="UniProtKB-KW"/>
</dbReference>
<dbReference type="EMBL" id="BLZR01000002">
    <property type="protein sequence ID" value="GFP78457.1"/>
    <property type="molecule type" value="Genomic_DNA"/>
</dbReference>
<evidence type="ECO:0000256" key="2">
    <source>
        <dbReference type="ARBA" id="ARBA00018672"/>
    </source>
</evidence>
<feature type="modified residue" description="4-aspartylphosphate" evidence="10">
    <location>
        <position position="55"/>
    </location>
</feature>
<accession>A0A6V8SMR3</accession>
<dbReference type="InterPro" id="IPR009057">
    <property type="entry name" value="Homeodomain-like_sf"/>
</dbReference>
<dbReference type="Pfam" id="PF12833">
    <property type="entry name" value="HTH_18"/>
    <property type="match status" value="1"/>
</dbReference>
<dbReference type="AlphaFoldDB" id="A0A6V8SMR3"/>
<comment type="caution">
    <text evidence="13">The sequence shown here is derived from an EMBL/GenBank/DDBJ whole genome shotgun (WGS) entry which is preliminary data.</text>
</comment>
<evidence type="ECO:0000256" key="10">
    <source>
        <dbReference type="PROSITE-ProRule" id="PRU00169"/>
    </source>
</evidence>
<evidence type="ECO:0000256" key="5">
    <source>
        <dbReference type="ARBA" id="ARBA00023012"/>
    </source>
</evidence>
<dbReference type="Gene3D" id="1.10.10.60">
    <property type="entry name" value="Homeodomain-like"/>
    <property type="match status" value="2"/>
</dbReference>
<dbReference type="PRINTS" id="PR00032">
    <property type="entry name" value="HTHARAC"/>
</dbReference>
<dbReference type="PROSITE" id="PS01124">
    <property type="entry name" value="HTH_ARAC_FAMILY_2"/>
    <property type="match status" value="1"/>
</dbReference>
<dbReference type="SUPFAM" id="SSF46689">
    <property type="entry name" value="Homeodomain-like"/>
    <property type="match status" value="2"/>
</dbReference>
<dbReference type="InterPro" id="IPR011006">
    <property type="entry name" value="CheY-like_superfamily"/>
</dbReference>
<dbReference type="RefSeq" id="WP_183279955.1">
    <property type="nucleotide sequence ID" value="NZ_BLZR01000002.1"/>
</dbReference>
<dbReference type="InterPro" id="IPR018062">
    <property type="entry name" value="HTH_AraC-typ_CS"/>
</dbReference>
<evidence type="ECO:0000259" key="12">
    <source>
        <dbReference type="PROSITE" id="PS50110"/>
    </source>
</evidence>
<evidence type="ECO:0000313" key="14">
    <source>
        <dbReference type="Proteomes" id="UP000580568"/>
    </source>
</evidence>
<dbReference type="Pfam" id="PF00072">
    <property type="entry name" value="Response_reg"/>
    <property type="match status" value="1"/>
</dbReference>
<keyword evidence="8" id="KW-0804">Transcription</keyword>
<organism evidence="13 14">
    <name type="scientific">Clostridium fungisolvens</name>
    <dbReference type="NCBI Taxonomy" id="1604897"/>
    <lineage>
        <taxon>Bacteria</taxon>
        <taxon>Bacillati</taxon>
        <taxon>Bacillota</taxon>
        <taxon>Clostridia</taxon>
        <taxon>Eubacteriales</taxon>
        <taxon>Clostridiaceae</taxon>
        <taxon>Clostridium</taxon>
    </lineage>
</organism>
<evidence type="ECO:0000256" key="3">
    <source>
        <dbReference type="ARBA" id="ARBA00022490"/>
    </source>
</evidence>
<name>A0A6V8SMR3_9CLOT</name>
<reference evidence="13 14" key="1">
    <citation type="submission" date="2020-07" db="EMBL/GenBank/DDBJ databases">
        <title>A new beta-1,3-glucan-decomposing anaerobic bacterium isolated from anoxic soil subjected to biological soil disinfestation.</title>
        <authorList>
            <person name="Ueki A."/>
            <person name="Tonouchi A."/>
        </authorList>
    </citation>
    <scope>NUCLEOTIDE SEQUENCE [LARGE SCALE GENOMIC DNA]</scope>
    <source>
        <strain evidence="13 14">TW1</strain>
    </source>
</reference>
<comment type="subcellular location">
    <subcellularLocation>
        <location evidence="1">Cytoplasm</location>
    </subcellularLocation>
</comment>
<dbReference type="GO" id="GO:0043565">
    <property type="term" value="F:sequence-specific DNA binding"/>
    <property type="evidence" value="ECO:0007669"/>
    <property type="project" value="InterPro"/>
</dbReference>
<dbReference type="GO" id="GO:0005737">
    <property type="term" value="C:cytoplasm"/>
    <property type="evidence" value="ECO:0007669"/>
    <property type="project" value="UniProtKB-SubCell"/>
</dbReference>
<keyword evidence="5" id="KW-0902">Two-component regulatory system</keyword>
<keyword evidence="4 10" id="KW-0597">Phosphoprotein</keyword>
<keyword evidence="6" id="KW-0805">Transcription regulation</keyword>
<keyword evidence="14" id="KW-1185">Reference proteome</keyword>
<dbReference type="InterPro" id="IPR051552">
    <property type="entry name" value="HptR"/>
</dbReference>
<evidence type="ECO:0000256" key="8">
    <source>
        <dbReference type="ARBA" id="ARBA00023163"/>
    </source>
</evidence>
<comment type="function">
    <text evidence="9">May play the central regulatory role in sporulation. It may be an element of the effector pathway responsible for the activation of sporulation genes in response to nutritional stress. Spo0A may act in concert with spo0H (a sigma factor) to control the expression of some genes that are critical to the sporulation process.</text>
</comment>
<dbReference type="InterPro" id="IPR001789">
    <property type="entry name" value="Sig_transdc_resp-reg_receiver"/>
</dbReference>
<sequence>MYSMLILDDEYIVRYGIRETIDWNEYSIDIVADADNGKTGLELALKFNPDIIITDIRMPEWDGLEFLKAIKTSNIDCIVIILSGYEEFEYVRTALHSGAFAYLLKPIDNNELIKTVLDGIKELDKRRNKQKQYSLLESELPNVKQLFLNNLITGKLSDLDAIKEKLKLYGIDISPINDYVLFLTVNSSDDILKSSNKDTISLIRNTLTSLISKYLNDGNMSYVYTEASDLKWTIILSHPHIENAVKAIKNAAKKIIYEFEQITTLTCCVGISNVCKDLSIIHSACEEAEKAVNNNMFTDINRILSIDGIENTMSSRKINEAIKYITANYNKDISVEDVANALYISPSYLMHLLKDNIGKTFNECLKEARINAAKELLVNPRYKVYEVCYKVGYNDIKYFSQVFKRSTGMTPSEYSKKAHVF</sequence>
<evidence type="ECO:0000259" key="11">
    <source>
        <dbReference type="PROSITE" id="PS01124"/>
    </source>
</evidence>
<dbReference type="Proteomes" id="UP000580568">
    <property type="component" value="Unassembled WGS sequence"/>
</dbReference>